<evidence type="ECO:0000313" key="2">
    <source>
        <dbReference type="Proteomes" id="UP001341281"/>
    </source>
</evidence>
<evidence type="ECO:0000313" key="1">
    <source>
        <dbReference type="EMBL" id="WVZ52743.1"/>
    </source>
</evidence>
<accession>A0AAQ3SKW5</accession>
<organism evidence="1 2">
    <name type="scientific">Paspalum notatum var. saurae</name>
    <dbReference type="NCBI Taxonomy" id="547442"/>
    <lineage>
        <taxon>Eukaryota</taxon>
        <taxon>Viridiplantae</taxon>
        <taxon>Streptophyta</taxon>
        <taxon>Embryophyta</taxon>
        <taxon>Tracheophyta</taxon>
        <taxon>Spermatophyta</taxon>
        <taxon>Magnoliopsida</taxon>
        <taxon>Liliopsida</taxon>
        <taxon>Poales</taxon>
        <taxon>Poaceae</taxon>
        <taxon>PACMAD clade</taxon>
        <taxon>Panicoideae</taxon>
        <taxon>Andropogonodae</taxon>
        <taxon>Paspaleae</taxon>
        <taxon>Paspalinae</taxon>
        <taxon>Paspalum</taxon>
    </lineage>
</organism>
<protein>
    <submittedName>
        <fullName evidence="1">Uncharacterized protein</fullName>
    </submittedName>
</protein>
<dbReference type="AlphaFoldDB" id="A0AAQ3SKW5"/>
<dbReference type="EMBL" id="CP144745">
    <property type="protein sequence ID" value="WVZ52743.1"/>
    <property type="molecule type" value="Genomic_DNA"/>
</dbReference>
<dbReference type="Proteomes" id="UP001341281">
    <property type="component" value="Chromosome 01"/>
</dbReference>
<keyword evidence="2" id="KW-1185">Reference proteome</keyword>
<sequence length="96" mass="11064">MNRKLQNFPHRLLSPSPLPLKTTDSACFDSDGWPEKFQNPDASIFLVCWALELPIPNRIKEDIRCPMANTGESKISLLLHYRGIGTSIYYYQAMYK</sequence>
<gene>
    <name evidence="1" type="ORF">U9M48_003773</name>
</gene>
<name>A0AAQ3SKW5_PASNO</name>
<reference evidence="1 2" key="1">
    <citation type="submission" date="2024-02" db="EMBL/GenBank/DDBJ databases">
        <title>High-quality chromosome-scale genome assembly of Pensacola bahiagrass (Paspalum notatum Flugge var. saurae).</title>
        <authorList>
            <person name="Vega J.M."/>
            <person name="Podio M."/>
            <person name="Orjuela J."/>
            <person name="Siena L.A."/>
            <person name="Pessino S.C."/>
            <person name="Combes M.C."/>
            <person name="Mariac C."/>
            <person name="Albertini E."/>
            <person name="Pupilli F."/>
            <person name="Ortiz J.P.A."/>
            <person name="Leblanc O."/>
        </authorList>
    </citation>
    <scope>NUCLEOTIDE SEQUENCE [LARGE SCALE GENOMIC DNA]</scope>
    <source>
        <strain evidence="1">R1</strain>
        <tissue evidence="1">Leaf</tissue>
    </source>
</reference>
<proteinExistence type="predicted"/>